<evidence type="ECO:0000256" key="9">
    <source>
        <dbReference type="ARBA" id="ARBA00023170"/>
    </source>
</evidence>
<comment type="caution">
    <text evidence="13">The sequence shown here is derived from an EMBL/GenBank/DDBJ whole genome shotgun (WGS) entry which is preliminary data.</text>
</comment>
<keyword evidence="7" id="KW-0798">TonB box</keyword>
<keyword evidence="14" id="KW-1185">Reference proteome</keyword>
<organism evidence="13 14">
    <name type="scientific">Gilvimarinus gilvus</name>
    <dbReference type="NCBI Taxonomy" id="3058038"/>
    <lineage>
        <taxon>Bacteria</taxon>
        <taxon>Pseudomonadati</taxon>
        <taxon>Pseudomonadota</taxon>
        <taxon>Gammaproteobacteria</taxon>
        <taxon>Cellvibrionales</taxon>
        <taxon>Cellvibrionaceae</taxon>
        <taxon>Gilvimarinus</taxon>
    </lineage>
</organism>
<protein>
    <submittedName>
        <fullName evidence="13">TonB-dependent receptor</fullName>
    </submittedName>
</protein>
<evidence type="ECO:0000256" key="3">
    <source>
        <dbReference type="ARBA" id="ARBA00022448"/>
    </source>
</evidence>
<comment type="subcellular location">
    <subcellularLocation>
        <location evidence="1">Cell outer membrane</location>
        <topology evidence="1">Multi-pass membrane protein</topology>
    </subcellularLocation>
</comment>
<evidence type="ECO:0000256" key="6">
    <source>
        <dbReference type="ARBA" id="ARBA00022729"/>
    </source>
</evidence>
<feature type="signal peptide" evidence="11">
    <location>
        <begin position="1"/>
        <end position="26"/>
    </location>
</feature>
<dbReference type="PANTHER" id="PTHR30069:SF29">
    <property type="entry name" value="HEMOGLOBIN AND HEMOGLOBIN-HAPTOGLOBIN-BINDING PROTEIN 1-RELATED"/>
    <property type="match status" value="1"/>
</dbReference>
<evidence type="ECO:0000256" key="8">
    <source>
        <dbReference type="ARBA" id="ARBA00023136"/>
    </source>
</evidence>
<comment type="similarity">
    <text evidence="2">Belongs to the TonB-dependent receptor family. Hemoglobin/haptoglobin binding protein subfamily.</text>
</comment>
<dbReference type="SUPFAM" id="SSF56935">
    <property type="entry name" value="Porins"/>
    <property type="match status" value="1"/>
</dbReference>
<evidence type="ECO:0000256" key="10">
    <source>
        <dbReference type="ARBA" id="ARBA00023237"/>
    </source>
</evidence>
<reference evidence="13 14" key="1">
    <citation type="submission" date="2023-11" db="EMBL/GenBank/DDBJ databases">
        <title>Gilvimarinus fulvus sp. nov., isolated from the surface of Kelp.</title>
        <authorList>
            <person name="Sun Y.Y."/>
            <person name="Gong Y."/>
            <person name="Du Z.J."/>
        </authorList>
    </citation>
    <scope>NUCLEOTIDE SEQUENCE [LARGE SCALE GENOMIC DNA]</scope>
    <source>
        <strain evidence="13 14">SDUM040013</strain>
    </source>
</reference>
<evidence type="ECO:0000256" key="4">
    <source>
        <dbReference type="ARBA" id="ARBA00022452"/>
    </source>
</evidence>
<feature type="domain" description="TonB-dependent receptor-like beta-barrel" evidence="12">
    <location>
        <begin position="214"/>
        <end position="639"/>
    </location>
</feature>
<evidence type="ECO:0000256" key="1">
    <source>
        <dbReference type="ARBA" id="ARBA00004571"/>
    </source>
</evidence>
<keyword evidence="4" id="KW-1134">Transmembrane beta strand</keyword>
<dbReference type="InterPro" id="IPR000531">
    <property type="entry name" value="Beta-barrel_TonB"/>
</dbReference>
<evidence type="ECO:0000256" key="11">
    <source>
        <dbReference type="SAM" id="SignalP"/>
    </source>
</evidence>
<evidence type="ECO:0000256" key="7">
    <source>
        <dbReference type="ARBA" id="ARBA00023077"/>
    </source>
</evidence>
<evidence type="ECO:0000313" key="13">
    <source>
        <dbReference type="EMBL" id="MDX6848919.1"/>
    </source>
</evidence>
<dbReference type="Proteomes" id="UP001273505">
    <property type="component" value="Unassembled WGS sequence"/>
</dbReference>
<dbReference type="EMBL" id="JAXAFO010000007">
    <property type="protein sequence ID" value="MDX6848919.1"/>
    <property type="molecule type" value="Genomic_DNA"/>
</dbReference>
<dbReference type="Gene3D" id="2.40.170.20">
    <property type="entry name" value="TonB-dependent receptor, beta-barrel domain"/>
    <property type="match status" value="1"/>
</dbReference>
<dbReference type="InterPro" id="IPR039426">
    <property type="entry name" value="TonB-dep_rcpt-like"/>
</dbReference>
<evidence type="ECO:0000256" key="5">
    <source>
        <dbReference type="ARBA" id="ARBA00022692"/>
    </source>
</evidence>
<keyword evidence="8" id="KW-0472">Membrane</keyword>
<keyword evidence="9 13" id="KW-0675">Receptor</keyword>
<evidence type="ECO:0000259" key="12">
    <source>
        <dbReference type="Pfam" id="PF00593"/>
    </source>
</evidence>
<sequence>MPRLAARTKFSIFATLPLAFCSTVNAESSDKNMEEMLVVSTSREGDYTIITQNTEKLIDTAGAMGDPLSAIYALPGVVYSQGQEPAVRGSSPSDNQFTVDFMPASYIFHEFGVSIFSEFILHDFQMYSAGFGPEYSNATGAVFDITLREPKNQPLSATIDFSMLRSGVFIEGGITDNSAFYLSYRKSLLDLFLKEDDLSDEDDGIVFTDVPRDTDYQFKYQWNINNHNSLIVSANGAGDDAEAKLTEKMYLVATNPDFYGNAKLDESYSGQNVIWTHRGDSGLEFTLGYGLLDDESGTYWGNQYSELYQAEQATTKARLYVPLSDSFALEFGSQLADIDFSYTLDSILFVCTEFDPSCDETRSEPLNFSTNNQRKETSHYLNSSWSPGANLRLDIGAQYQYNDYTDEDFLLPRVAVTWDVTESTTLSAKAGQYNRFPDIDTVLPETGNPDLKSPTADHYTLGIEQHFDDGWSYSLEGYYKTLHELPKGHTDDSPYAALRYTNDIEGEAYGVDFMINKDLTDKWWGWFSLSYGKSERTDLIENETREYYLDTPIIANWVLNYQFRHNMNIGWRWSARSGQAYTPIVGVQDNPWFEGHVLPVYGDAFSERLPHYNRLDVRFSWQTTAFGKDAELMIDIINLLDYNNISERNLDYKKVTSTNDEVATVDEAEIGLMPAVTFRVSF</sequence>
<keyword evidence="6 11" id="KW-0732">Signal</keyword>
<keyword evidence="5" id="KW-0812">Transmembrane</keyword>
<gene>
    <name evidence="13" type="ORF">SCD92_06070</name>
</gene>
<name>A0ABU4S119_9GAMM</name>
<dbReference type="InterPro" id="IPR036942">
    <property type="entry name" value="Beta-barrel_TonB_sf"/>
</dbReference>
<dbReference type="PANTHER" id="PTHR30069">
    <property type="entry name" value="TONB-DEPENDENT OUTER MEMBRANE RECEPTOR"/>
    <property type="match status" value="1"/>
</dbReference>
<accession>A0ABU4S119</accession>
<dbReference type="RefSeq" id="WP_302723813.1">
    <property type="nucleotide sequence ID" value="NZ_JAULRU010000705.1"/>
</dbReference>
<dbReference type="Pfam" id="PF00593">
    <property type="entry name" value="TonB_dep_Rec_b-barrel"/>
    <property type="match status" value="1"/>
</dbReference>
<feature type="chain" id="PRO_5047415904" evidence="11">
    <location>
        <begin position="27"/>
        <end position="682"/>
    </location>
</feature>
<evidence type="ECO:0000256" key="2">
    <source>
        <dbReference type="ARBA" id="ARBA00008143"/>
    </source>
</evidence>
<keyword evidence="10" id="KW-0998">Cell outer membrane</keyword>
<proteinExistence type="inferred from homology"/>
<keyword evidence="3" id="KW-0813">Transport</keyword>
<evidence type="ECO:0000313" key="14">
    <source>
        <dbReference type="Proteomes" id="UP001273505"/>
    </source>
</evidence>